<dbReference type="InterPro" id="IPR009056">
    <property type="entry name" value="Cyt_c-like_dom"/>
</dbReference>
<feature type="chain" id="PRO_5020607424" description="Cytochrome c domain-containing protein" evidence="6">
    <location>
        <begin position="32"/>
        <end position="218"/>
    </location>
</feature>
<dbReference type="EMBL" id="PDKN01000004">
    <property type="protein sequence ID" value="RXJ57724.1"/>
    <property type="molecule type" value="Genomic_DNA"/>
</dbReference>
<keyword evidence="9" id="KW-1185">Reference proteome</keyword>
<evidence type="ECO:0000313" key="8">
    <source>
        <dbReference type="EMBL" id="RXJ57724.1"/>
    </source>
</evidence>
<feature type="coiled-coil region" evidence="5">
    <location>
        <begin position="99"/>
        <end position="126"/>
    </location>
</feature>
<evidence type="ECO:0000256" key="5">
    <source>
        <dbReference type="SAM" id="Coils"/>
    </source>
</evidence>
<organism evidence="8 9">
    <name type="scientific">Candidatus Marinarcus aquaticus</name>
    <dbReference type="NCBI Taxonomy" id="2044504"/>
    <lineage>
        <taxon>Bacteria</taxon>
        <taxon>Pseudomonadati</taxon>
        <taxon>Campylobacterota</taxon>
        <taxon>Epsilonproteobacteria</taxon>
        <taxon>Campylobacterales</taxon>
        <taxon>Arcobacteraceae</taxon>
        <taxon>Candidatus Marinarcus</taxon>
    </lineage>
</organism>
<dbReference type="Gene3D" id="1.10.760.10">
    <property type="entry name" value="Cytochrome c-like domain"/>
    <property type="match status" value="1"/>
</dbReference>
<evidence type="ECO:0000256" key="1">
    <source>
        <dbReference type="ARBA" id="ARBA00022617"/>
    </source>
</evidence>
<evidence type="ECO:0000256" key="2">
    <source>
        <dbReference type="ARBA" id="ARBA00022723"/>
    </source>
</evidence>
<dbReference type="Pfam" id="PF13442">
    <property type="entry name" value="Cytochrome_CBB3"/>
    <property type="match status" value="1"/>
</dbReference>
<feature type="signal peptide" evidence="6">
    <location>
        <begin position="1"/>
        <end position="31"/>
    </location>
</feature>
<evidence type="ECO:0000256" key="6">
    <source>
        <dbReference type="SAM" id="SignalP"/>
    </source>
</evidence>
<protein>
    <recommendedName>
        <fullName evidence="7">Cytochrome c domain-containing protein</fullName>
    </recommendedName>
</protein>
<reference evidence="8 9" key="1">
    <citation type="submission" date="2017-10" db="EMBL/GenBank/DDBJ databases">
        <title>Genomics of the genus Arcobacter.</title>
        <authorList>
            <person name="Perez-Cataluna A."/>
            <person name="Figueras M.J."/>
        </authorList>
    </citation>
    <scope>NUCLEOTIDE SEQUENCE [LARGE SCALE GENOMIC DNA]</scope>
    <source>
        <strain evidence="8 9">CECT 8987</strain>
    </source>
</reference>
<sequence>MLHFFFFKGNVMIKKSLIVSSLLLSSIALQAQTTMCFKENHKDMITIENTRLDGGACAGNKSAKDMKSEGWMVDDIKITPTSNGSNYIYIFKKESGLQNVSEEELMDKLYKKLENEKKAKEEKAKQDLFVANSKAGEALYTSKCANCHGDKGELRAKGVSKPLNTLDHNEFQHAIKAYNNGERNSVMSILMKPYAGSMDYQDIKNVYTYLKSINSEKN</sequence>
<dbReference type="PROSITE" id="PS51007">
    <property type="entry name" value="CYTC"/>
    <property type="match status" value="1"/>
</dbReference>
<proteinExistence type="predicted"/>
<keyword evidence="3 4" id="KW-0408">Iron</keyword>
<dbReference type="OrthoDB" id="5373067at2"/>
<keyword evidence="5" id="KW-0175">Coiled coil</keyword>
<gene>
    <name evidence="8" type="ORF">CRV04_07895</name>
</gene>
<feature type="domain" description="Cytochrome c" evidence="7">
    <location>
        <begin position="131"/>
        <end position="214"/>
    </location>
</feature>
<keyword evidence="2 4" id="KW-0479">Metal-binding</keyword>
<dbReference type="SUPFAM" id="SSF46626">
    <property type="entry name" value="Cytochrome c"/>
    <property type="match status" value="1"/>
</dbReference>
<dbReference type="GO" id="GO:0020037">
    <property type="term" value="F:heme binding"/>
    <property type="evidence" value="ECO:0007669"/>
    <property type="project" value="InterPro"/>
</dbReference>
<evidence type="ECO:0000259" key="7">
    <source>
        <dbReference type="PROSITE" id="PS51007"/>
    </source>
</evidence>
<dbReference type="GO" id="GO:0046872">
    <property type="term" value="F:metal ion binding"/>
    <property type="evidence" value="ECO:0007669"/>
    <property type="project" value="UniProtKB-KW"/>
</dbReference>
<name>A0A4Q0XQA0_9BACT</name>
<dbReference type="AlphaFoldDB" id="A0A4Q0XQA0"/>
<comment type="caution">
    <text evidence="8">The sequence shown here is derived from an EMBL/GenBank/DDBJ whole genome shotgun (WGS) entry which is preliminary data.</text>
</comment>
<evidence type="ECO:0000256" key="3">
    <source>
        <dbReference type="ARBA" id="ARBA00023004"/>
    </source>
</evidence>
<accession>A0A4Q0XQA0</accession>
<dbReference type="GO" id="GO:0009055">
    <property type="term" value="F:electron transfer activity"/>
    <property type="evidence" value="ECO:0007669"/>
    <property type="project" value="InterPro"/>
</dbReference>
<keyword evidence="6" id="KW-0732">Signal</keyword>
<dbReference type="InterPro" id="IPR036909">
    <property type="entry name" value="Cyt_c-like_dom_sf"/>
</dbReference>
<evidence type="ECO:0000256" key="4">
    <source>
        <dbReference type="PROSITE-ProRule" id="PRU00433"/>
    </source>
</evidence>
<evidence type="ECO:0000313" key="9">
    <source>
        <dbReference type="Proteomes" id="UP000290657"/>
    </source>
</evidence>
<keyword evidence="1 4" id="KW-0349">Heme</keyword>
<dbReference type="Proteomes" id="UP000290657">
    <property type="component" value="Unassembled WGS sequence"/>
</dbReference>